<dbReference type="PANTHER" id="PTHR11229">
    <property type="entry name" value="50S RIBOSOMAL PROTEIN L3"/>
    <property type="match status" value="1"/>
</dbReference>
<dbReference type="Gene3D" id="2.40.30.10">
    <property type="entry name" value="Translation factors"/>
    <property type="match status" value="2"/>
</dbReference>
<dbReference type="Proteomes" id="UP000225706">
    <property type="component" value="Unassembled WGS sequence"/>
</dbReference>
<accession>A0A2B4ST56</accession>
<evidence type="ECO:0000256" key="5">
    <source>
        <dbReference type="ARBA" id="ARBA00035396"/>
    </source>
</evidence>
<evidence type="ECO:0000313" key="8">
    <source>
        <dbReference type="Proteomes" id="UP000225706"/>
    </source>
</evidence>
<reference evidence="8" key="1">
    <citation type="journal article" date="2017" name="bioRxiv">
        <title>Comparative analysis of the genomes of Stylophora pistillata and Acropora digitifera provides evidence for extensive differences between species of corals.</title>
        <authorList>
            <person name="Voolstra C.R."/>
            <person name="Li Y."/>
            <person name="Liew Y.J."/>
            <person name="Baumgarten S."/>
            <person name="Zoccola D."/>
            <person name="Flot J.-F."/>
            <person name="Tambutte S."/>
            <person name="Allemand D."/>
            <person name="Aranda M."/>
        </authorList>
    </citation>
    <scope>NUCLEOTIDE SEQUENCE [LARGE SCALE GENOMIC DNA]</scope>
</reference>
<dbReference type="AlphaFoldDB" id="A0A2B4ST56"/>
<evidence type="ECO:0000256" key="6">
    <source>
        <dbReference type="SAM" id="MobiDB-lite"/>
    </source>
</evidence>
<dbReference type="GO" id="GO:0005762">
    <property type="term" value="C:mitochondrial large ribosomal subunit"/>
    <property type="evidence" value="ECO:0007669"/>
    <property type="project" value="TreeGrafter"/>
</dbReference>
<proteinExistence type="inferred from homology"/>
<evidence type="ECO:0000256" key="4">
    <source>
        <dbReference type="ARBA" id="ARBA00035209"/>
    </source>
</evidence>
<dbReference type="EMBL" id="LSMT01000025">
    <property type="protein sequence ID" value="PFX32263.1"/>
    <property type="molecule type" value="Genomic_DNA"/>
</dbReference>
<name>A0A2B4ST56_STYPI</name>
<evidence type="ECO:0000256" key="3">
    <source>
        <dbReference type="ARBA" id="ARBA00023274"/>
    </source>
</evidence>
<dbReference type="STRING" id="50429.A0A2B4ST56"/>
<keyword evidence="3" id="KW-0687">Ribonucleoprotein</keyword>
<organism evidence="7 8">
    <name type="scientific">Stylophora pistillata</name>
    <name type="common">Smooth cauliflower coral</name>
    <dbReference type="NCBI Taxonomy" id="50429"/>
    <lineage>
        <taxon>Eukaryota</taxon>
        <taxon>Metazoa</taxon>
        <taxon>Cnidaria</taxon>
        <taxon>Anthozoa</taxon>
        <taxon>Hexacorallia</taxon>
        <taxon>Scleractinia</taxon>
        <taxon>Astrocoeniina</taxon>
        <taxon>Pocilloporidae</taxon>
        <taxon>Stylophora</taxon>
    </lineage>
</organism>
<protein>
    <recommendedName>
        <fullName evidence="4">Large ribosomal subunit protein uL3m</fullName>
    </recommendedName>
    <alternativeName>
        <fullName evidence="5">39S ribosomal protein L3, mitochondrial</fullName>
    </alternativeName>
</protein>
<dbReference type="PANTHER" id="PTHR11229:SF8">
    <property type="entry name" value="LARGE RIBOSOMAL SUBUNIT PROTEIN UL3M"/>
    <property type="match status" value="1"/>
</dbReference>
<dbReference type="InterPro" id="IPR009000">
    <property type="entry name" value="Transl_B-barrel_sf"/>
</dbReference>
<dbReference type="Pfam" id="PF00297">
    <property type="entry name" value="Ribosomal_L3"/>
    <property type="match status" value="1"/>
</dbReference>
<dbReference type="InterPro" id="IPR000597">
    <property type="entry name" value="Ribosomal_uL3"/>
</dbReference>
<evidence type="ECO:0000256" key="1">
    <source>
        <dbReference type="ARBA" id="ARBA00006540"/>
    </source>
</evidence>
<dbReference type="InterPro" id="IPR019927">
    <property type="entry name" value="Ribosomal_uL3_bac/org-type"/>
</dbReference>
<dbReference type="NCBIfam" id="TIGR03625">
    <property type="entry name" value="L3_bact"/>
    <property type="match status" value="1"/>
</dbReference>
<feature type="region of interest" description="Disordered" evidence="6">
    <location>
        <begin position="256"/>
        <end position="280"/>
    </location>
</feature>
<evidence type="ECO:0000256" key="2">
    <source>
        <dbReference type="ARBA" id="ARBA00022980"/>
    </source>
</evidence>
<sequence length="385" mass="43208">MAASRGPLRLRWTLRVLSNTHSAVRKIGASAFNRNIFRVVLSTQRRFFSAKAQPEEVDTKVDSPRNLLEVYEVEPTLLQGPRKKPISPDYVEQEIKKSRKIRSRVPVSVNPAEAQWTPDSKRVGLVGVKLGMSCLWLKDGTRKPVTLVEIKDCQVVATRISRDLGGRDDSTELQVGAVEETQLYNIRKSQYGHFKKFGINPKKKVASFPVTENGLLRPGTPLYAAHFYPGQHVKVQGVTIDWGFQGVMKRWKMKGQPASHGQSKTHRKMGATGGGQDPGRIWPGKRMAGHMGNNSCTFIAVKILRINTKYNILYLLGNCPGKEGSFLTIQDSYKPHNHPPPFPTYFPDPQDPLPEDMFADDVQQFNETILFTKQDQASKASQKNA</sequence>
<gene>
    <name evidence="7" type="primary">Mrpl3</name>
    <name evidence="7" type="ORF">AWC38_SpisGene2920</name>
</gene>
<dbReference type="GO" id="GO:0006412">
    <property type="term" value="P:translation"/>
    <property type="evidence" value="ECO:0007669"/>
    <property type="project" value="InterPro"/>
</dbReference>
<comment type="similarity">
    <text evidence="1">Belongs to the universal ribosomal protein uL3 family.</text>
</comment>
<dbReference type="FunFam" id="2.40.30.10:FF:000049">
    <property type="entry name" value="39S ribosomal protein L3, mitochondrial"/>
    <property type="match status" value="1"/>
</dbReference>
<keyword evidence="2 7" id="KW-0689">Ribosomal protein</keyword>
<keyword evidence="8" id="KW-1185">Reference proteome</keyword>
<evidence type="ECO:0000313" key="7">
    <source>
        <dbReference type="EMBL" id="PFX32263.1"/>
    </source>
</evidence>
<dbReference type="SUPFAM" id="SSF50447">
    <property type="entry name" value="Translation proteins"/>
    <property type="match status" value="1"/>
</dbReference>
<dbReference type="OrthoDB" id="274683at2759"/>
<comment type="caution">
    <text evidence="7">The sequence shown here is derived from an EMBL/GenBank/DDBJ whole genome shotgun (WGS) entry which is preliminary data.</text>
</comment>
<dbReference type="GO" id="GO:0003735">
    <property type="term" value="F:structural constituent of ribosome"/>
    <property type="evidence" value="ECO:0007669"/>
    <property type="project" value="InterPro"/>
</dbReference>